<name>A0ABR4KLC0_9EURO</name>
<protein>
    <submittedName>
        <fullName evidence="3">Uncharacterized protein</fullName>
    </submittedName>
</protein>
<reference evidence="3 4" key="1">
    <citation type="submission" date="2024-07" db="EMBL/GenBank/DDBJ databases">
        <title>Section-level genome sequencing and comparative genomics of Aspergillus sections Usti and Cavernicolus.</title>
        <authorList>
            <consortium name="Lawrence Berkeley National Laboratory"/>
            <person name="Nybo J.L."/>
            <person name="Vesth T.C."/>
            <person name="Theobald S."/>
            <person name="Frisvad J.C."/>
            <person name="Larsen T.O."/>
            <person name="Kjaerboelling I."/>
            <person name="Rothschild-Mancinelli K."/>
            <person name="Lyhne E.K."/>
            <person name="Kogle M.E."/>
            <person name="Barry K."/>
            <person name="Clum A."/>
            <person name="Na H."/>
            <person name="Ledsgaard L."/>
            <person name="Lin J."/>
            <person name="Lipzen A."/>
            <person name="Kuo A."/>
            <person name="Riley R."/>
            <person name="Mondo S."/>
            <person name="LaButti K."/>
            <person name="Haridas S."/>
            <person name="Pangalinan J."/>
            <person name="Salamov A.A."/>
            <person name="Simmons B.A."/>
            <person name="Magnuson J.K."/>
            <person name="Chen J."/>
            <person name="Drula E."/>
            <person name="Henrissat B."/>
            <person name="Wiebenga A."/>
            <person name="Lubbers R.J."/>
            <person name="Gomes A.C."/>
            <person name="Macurrencykelacurrency M.R."/>
            <person name="Stajich J."/>
            <person name="Grigoriev I.V."/>
            <person name="Mortensen U.H."/>
            <person name="De vries R.P."/>
            <person name="Baker S.E."/>
            <person name="Andersen M.R."/>
        </authorList>
    </citation>
    <scope>NUCLEOTIDE SEQUENCE [LARGE SCALE GENOMIC DNA]</scope>
    <source>
        <strain evidence="3 4">CBS 756.74</strain>
    </source>
</reference>
<accession>A0ABR4KLC0</accession>
<keyword evidence="2" id="KW-0732">Signal</keyword>
<dbReference type="PANTHER" id="PTHR39603:SF1">
    <property type="entry name" value="CYANOVIRIN-N DOMAIN-CONTAINING PROTEIN"/>
    <property type="match status" value="1"/>
</dbReference>
<dbReference type="PANTHER" id="PTHR39603">
    <property type="entry name" value="CYANOVIRIN-N DOMAIN-CONTAINING PROTEIN"/>
    <property type="match status" value="1"/>
</dbReference>
<evidence type="ECO:0000313" key="4">
    <source>
        <dbReference type="Proteomes" id="UP001610444"/>
    </source>
</evidence>
<evidence type="ECO:0000256" key="2">
    <source>
        <dbReference type="SAM" id="SignalP"/>
    </source>
</evidence>
<evidence type="ECO:0000313" key="3">
    <source>
        <dbReference type="EMBL" id="KAL2852599.1"/>
    </source>
</evidence>
<dbReference type="Proteomes" id="UP001610444">
    <property type="component" value="Unassembled WGS sequence"/>
</dbReference>
<feature type="signal peptide" evidence="2">
    <location>
        <begin position="1"/>
        <end position="19"/>
    </location>
</feature>
<sequence length="153" mass="15834">MVRLSSALGLAALVSCTVAAPAAATGFQHSAMEMKMEARDTDTGFSFETWVNGIIADPEGDHLSPAEAVAAAQDAAALEKRSGDLTARESISCNDSGKPKASLQDASDAISQLARRGNANCHIPYAGGASLVKYGLAEIYGVTVNKHGSILPW</sequence>
<dbReference type="GeneID" id="98160427"/>
<feature type="region of interest" description="Disordered" evidence="1">
    <location>
        <begin position="81"/>
        <end position="100"/>
    </location>
</feature>
<dbReference type="RefSeq" id="XP_070900421.1">
    <property type="nucleotide sequence ID" value="XM_071045263.1"/>
</dbReference>
<evidence type="ECO:0000256" key="1">
    <source>
        <dbReference type="SAM" id="MobiDB-lite"/>
    </source>
</evidence>
<gene>
    <name evidence="3" type="ORF">BJX68DRAFT_265489</name>
</gene>
<dbReference type="PROSITE" id="PS51257">
    <property type="entry name" value="PROKAR_LIPOPROTEIN"/>
    <property type="match status" value="1"/>
</dbReference>
<feature type="chain" id="PRO_5045517116" evidence="2">
    <location>
        <begin position="20"/>
        <end position="153"/>
    </location>
</feature>
<keyword evidence="4" id="KW-1185">Reference proteome</keyword>
<proteinExistence type="predicted"/>
<organism evidence="3 4">
    <name type="scientific">Aspergillus pseudodeflectus</name>
    <dbReference type="NCBI Taxonomy" id="176178"/>
    <lineage>
        <taxon>Eukaryota</taxon>
        <taxon>Fungi</taxon>
        <taxon>Dikarya</taxon>
        <taxon>Ascomycota</taxon>
        <taxon>Pezizomycotina</taxon>
        <taxon>Eurotiomycetes</taxon>
        <taxon>Eurotiomycetidae</taxon>
        <taxon>Eurotiales</taxon>
        <taxon>Aspergillaceae</taxon>
        <taxon>Aspergillus</taxon>
        <taxon>Aspergillus subgen. Nidulantes</taxon>
    </lineage>
</organism>
<dbReference type="EMBL" id="JBFXLR010000015">
    <property type="protein sequence ID" value="KAL2852599.1"/>
    <property type="molecule type" value="Genomic_DNA"/>
</dbReference>
<comment type="caution">
    <text evidence="3">The sequence shown here is derived from an EMBL/GenBank/DDBJ whole genome shotgun (WGS) entry which is preliminary data.</text>
</comment>